<dbReference type="SMART" id="SM00382">
    <property type="entry name" value="AAA"/>
    <property type="match status" value="1"/>
</dbReference>
<protein>
    <submittedName>
        <fullName evidence="12">ABC transporter ATP-binding protein/permease</fullName>
    </submittedName>
</protein>
<dbReference type="CDD" id="cd03223">
    <property type="entry name" value="ABCD_peroxisomal_ALDP"/>
    <property type="match status" value="1"/>
</dbReference>
<reference evidence="12 13" key="1">
    <citation type="journal article" date="2024" name="Chem. Sci.">
        <title>Discovery of megapolipeptins by genome mining of a Burkholderiales bacteria collection.</title>
        <authorList>
            <person name="Paulo B.S."/>
            <person name="Recchia M.J.J."/>
            <person name="Lee S."/>
            <person name="Fergusson C.H."/>
            <person name="Romanowski S.B."/>
            <person name="Hernandez A."/>
            <person name="Krull N."/>
            <person name="Liu D.Y."/>
            <person name="Cavanagh H."/>
            <person name="Bos A."/>
            <person name="Gray C.A."/>
            <person name="Murphy B.T."/>
            <person name="Linington R.G."/>
            <person name="Eustaquio A.S."/>
        </authorList>
    </citation>
    <scope>NUCLEOTIDE SEQUENCE [LARGE SCALE GENOMIC DNA]</scope>
    <source>
        <strain evidence="12 13">RL21-008-BIB-A</strain>
    </source>
</reference>
<feature type="transmembrane region" description="Helical" evidence="9">
    <location>
        <begin position="154"/>
        <end position="175"/>
    </location>
</feature>
<dbReference type="SUPFAM" id="SSF52540">
    <property type="entry name" value="P-loop containing nucleoside triphosphate hydrolases"/>
    <property type="match status" value="1"/>
</dbReference>
<dbReference type="PANTHER" id="PTHR11384">
    <property type="entry name" value="ATP-BINDING CASSETTE, SUB-FAMILY D MEMBER"/>
    <property type="match status" value="1"/>
</dbReference>
<evidence type="ECO:0000259" key="10">
    <source>
        <dbReference type="PROSITE" id="PS50893"/>
    </source>
</evidence>
<comment type="subcellular location">
    <subcellularLocation>
        <location evidence="1">Cell membrane</location>
        <topology evidence="1">Multi-pass membrane protein</topology>
    </subcellularLocation>
</comment>
<feature type="transmembrane region" description="Helical" evidence="9">
    <location>
        <begin position="35"/>
        <end position="52"/>
    </location>
</feature>
<dbReference type="InterPro" id="IPR027417">
    <property type="entry name" value="P-loop_NTPase"/>
</dbReference>
<keyword evidence="8 9" id="KW-0472">Membrane</keyword>
<dbReference type="Proteomes" id="UP001629246">
    <property type="component" value="Unassembled WGS sequence"/>
</dbReference>
<dbReference type="PANTHER" id="PTHR11384:SF59">
    <property type="entry name" value="LYSOSOMAL COBALAMIN TRANSPORTER ABCD4"/>
    <property type="match status" value="1"/>
</dbReference>
<proteinExistence type="predicted"/>
<evidence type="ECO:0000313" key="13">
    <source>
        <dbReference type="Proteomes" id="UP001629246"/>
    </source>
</evidence>
<feature type="transmembrane region" description="Helical" evidence="9">
    <location>
        <begin position="76"/>
        <end position="96"/>
    </location>
</feature>
<evidence type="ECO:0000256" key="3">
    <source>
        <dbReference type="ARBA" id="ARBA00022475"/>
    </source>
</evidence>
<keyword evidence="7 9" id="KW-1133">Transmembrane helix</keyword>
<keyword evidence="4 9" id="KW-0812">Transmembrane</keyword>
<evidence type="ECO:0000256" key="5">
    <source>
        <dbReference type="ARBA" id="ARBA00022741"/>
    </source>
</evidence>
<dbReference type="RefSeq" id="WP_408160361.1">
    <property type="nucleotide sequence ID" value="NZ_JAQQFM010000012.1"/>
</dbReference>
<keyword evidence="3" id="KW-1003">Cell membrane</keyword>
<dbReference type="InterPro" id="IPR050835">
    <property type="entry name" value="ABC_transporter_sub-D"/>
</dbReference>
<evidence type="ECO:0000256" key="6">
    <source>
        <dbReference type="ARBA" id="ARBA00022840"/>
    </source>
</evidence>
<evidence type="ECO:0000256" key="2">
    <source>
        <dbReference type="ARBA" id="ARBA00022448"/>
    </source>
</evidence>
<dbReference type="Pfam" id="PF00005">
    <property type="entry name" value="ABC_tran"/>
    <property type="match status" value="1"/>
</dbReference>
<dbReference type="Gene3D" id="3.40.50.300">
    <property type="entry name" value="P-loop containing nucleotide triphosphate hydrolases"/>
    <property type="match status" value="1"/>
</dbReference>
<evidence type="ECO:0000256" key="4">
    <source>
        <dbReference type="ARBA" id="ARBA00022692"/>
    </source>
</evidence>
<comment type="caution">
    <text evidence="12">The sequence shown here is derived from an EMBL/GenBank/DDBJ whole genome shotgun (WGS) entry which is preliminary data.</text>
</comment>
<evidence type="ECO:0000313" key="12">
    <source>
        <dbReference type="EMBL" id="MFL9927122.1"/>
    </source>
</evidence>
<keyword evidence="13" id="KW-1185">Reference proteome</keyword>
<feature type="transmembrane region" description="Helical" evidence="9">
    <location>
        <begin position="195"/>
        <end position="215"/>
    </location>
</feature>
<accession>A0ABW9AI41</accession>
<dbReference type="PROSITE" id="PS50893">
    <property type="entry name" value="ABC_TRANSPORTER_2"/>
    <property type="match status" value="1"/>
</dbReference>
<dbReference type="Pfam" id="PF06472">
    <property type="entry name" value="ABC_membrane_2"/>
    <property type="match status" value="1"/>
</dbReference>
<dbReference type="Gene3D" id="1.20.1560.10">
    <property type="entry name" value="ABC transporter type 1, transmembrane domain"/>
    <property type="match status" value="1"/>
</dbReference>
<keyword evidence="6 12" id="KW-0067">ATP-binding</keyword>
<keyword evidence="2" id="KW-0813">Transport</keyword>
<dbReference type="InterPro" id="IPR003439">
    <property type="entry name" value="ABC_transporter-like_ATP-bd"/>
</dbReference>
<dbReference type="EMBL" id="JAQQFM010000012">
    <property type="protein sequence ID" value="MFL9927122.1"/>
    <property type="molecule type" value="Genomic_DNA"/>
</dbReference>
<sequence length="605" mass="68655">MNKKPSPSAVRTNWPAIWALIKPYWISDQKWRARALLLAIIALNLGMVYINVRLNDWNRQLYDVLQSRNFDLFKSLLWQFTYLAFIYVAVAIYSVYLTQALQIRWRYWLTDRYMDKWLAHRAYYRIEQGREGRLSDNPDQRIAEDLHSLTGDTLALVLGFISSAVTLASFVHILWAISGPIGFSLFHQSWQIPGYMVWCAVAYALVGSGMVWWIGKPLVGLNFNQERFEANFRFGLIRVREHAEAVALYRGEAQEKMQLQARMDDIRDNWWNIMRVTKKLNIGINFYGQAANIFPLLVSAPRYFSGAITLGVLMQISNAFGQVQDALSWFINSFTTLASWKASINRLAGFNADVQRMQNLPTNIRVRVQKPVHHQSPDAAAQQGLQIEHLNLNLPDGRALLKDFNARIERGQHILISGPSGCGKSTLVRAIADIWPYGEGRIALPADAGVMFLPQRSYLPIGTLRAALSYPAAEGAFSDEQIASCLELCRLPHLKQALAETANWSQHLSPGEQQRLAFVRVFLNRPDILFLDEASSAMDGETEEALYTLLPQQLPGVTVVSIAHRETLVRFHRQRWHFSRSSGASALCYEEGFRVEVSGLRAGPV</sequence>
<dbReference type="InterPro" id="IPR017871">
    <property type="entry name" value="ABC_transporter-like_CS"/>
</dbReference>
<feature type="domain" description="ABC transporter" evidence="10">
    <location>
        <begin position="385"/>
        <end position="605"/>
    </location>
</feature>
<gene>
    <name evidence="12" type="ORF">PQR62_22810</name>
</gene>
<feature type="domain" description="ABC transmembrane type-1" evidence="11">
    <location>
        <begin position="38"/>
        <end position="339"/>
    </location>
</feature>
<dbReference type="InterPro" id="IPR036640">
    <property type="entry name" value="ABC1_TM_sf"/>
</dbReference>
<dbReference type="InterPro" id="IPR003593">
    <property type="entry name" value="AAA+_ATPase"/>
</dbReference>
<keyword evidence="5" id="KW-0547">Nucleotide-binding</keyword>
<dbReference type="GO" id="GO:0005524">
    <property type="term" value="F:ATP binding"/>
    <property type="evidence" value="ECO:0007669"/>
    <property type="project" value="UniProtKB-KW"/>
</dbReference>
<dbReference type="SUPFAM" id="SSF90123">
    <property type="entry name" value="ABC transporter transmembrane region"/>
    <property type="match status" value="1"/>
</dbReference>
<dbReference type="InterPro" id="IPR011527">
    <property type="entry name" value="ABC1_TM_dom"/>
</dbReference>
<dbReference type="PROSITE" id="PS00211">
    <property type="entry name" value="ABC_TRANSPORTER_1"/>
    <property type="match status" value="1"/>
</dbReference>
<evidence type="ECO:0000256" key="1">
    <source>
        <dbReference type="ARBA" id="ARBA00004651"/>
    </source>
</evidence>
<name>A0ABW9AI41_9BURK</name>
<organism evidence="12 13">
    <name type="scientific">Herbaspirillum lusitanum</name>
    <dbReference type="NCBI Taxonomy" id="213312"/>
    <lineage>
        <taxon>Bacteria</taxon>
        <taxon>Pseudomonadati</taxon>
        <taxon>Pseudomonadota</taxon>
        <taxon>Betaproteobacteria</taxon>
        <taxon>Burkholderiales</taxon>
        <taxon>Oxalobacteraceae</taxon>
        <taxon>Herbaspirillum</taxon>
    </lineage>
</organism>
<dbReference type="PROSITE" id="PS50929">
    <property type="entry name" value="ABC_TM1F"/>
    <property type="match status" value="1"/>
</dbReference>
<evidence type="ECO:0000256" key="8">
    <source>
        <dbReference type="ARBA" id="ARBA00023136"/>
    </source>
</evidence>
<evidence type="ECO:0000259" key="11">
    <source>
        <dbReference type="PROSITE" id="PS50929"/>
    </source>
</evidence>
<evidence type="ECO:0000256" key="7">
    <source>
        <dbReference type="ARBA" id="ARBA00022989"/>
    </source>
</evidence>
<evidence type="ECO:0000256" key="9">
    <source>
        <dbReference type="SAM" id="Phobius"/>
    </source>
</evidence>